<evidence type="ECO:0000256" key="10">
    <source>
        <dbReference type="ARBA" id="ARBA00023180"/>
    </source>
</evidence>
<keyword evidence="5 16" id="KW-0808">Transferase</keyword>
<keyword evidence="9 14" id="KW-0472">Membrane</keyword>
<evidence type="ECO:0000256" key="7">
    <source>
        <dbReference type="ARBA" id="ARBA00022989"/>
    </source>
</evidence>
<evidence type="ECO:0000256" key="4">
    <source>
        <dbReference type="ARBA" id="ARBA00022676"/>
    </source>
</evidence>
<organism>
    <name type="scientific">Pediculus humanus subsp. corporis</name>
    <name type="common">Body louse</name>
    <dbReference type="NCBI Taxonomy" id="121224"/>
    <lineage>
        <taxon>Eukaryota</taxon>
        <taxon>Metazoa</taxon>
        <taxon>Ecdysozoa</taxon>
        <taxon>Arthropoda</taxon>
        <taxon>Hexapoda</taxon>
        <taxon>Insecta</taxon>
        <taxon>Pterygota</taxon>
        <taxon>Neoptera</taxon>
        <taxon>Paraneoptera</taxon>
        <taxon>Psocodea</taxon>
        <taxon>Troctomorpha</taxon>
        <taxon>Phthiraptera</taxon>
        <taxon>Anoplura</taxon>
        <taxon>Pediculidae</taxon>
        <taxon>Pediculus</taxon>
    </lineage>
</organism>
<feature type="transmembrane region" description="Helical" evidence="14">
    <location>
        <begin position="946"/>
        <end position="964"/>
    </location>
</feature>
<feature type="transmembrane region" description="Helical" evidence="14">
    <location>
        <begin position="188"/>
        <end position="214"/>
    </location>
</feature>
<name>E0VBW0_PEDHC</name>
<dbReference type="RefSeq" id="XP_002423604.1">
    <property type="nucleotide sequence ID" value="XM_002423559.1"/>
</dbReference>
<dbReference type="Pfam" id="PF23000">
    <property type="entry name" value="ChitinSynthase_IV_N"/>
    <property type="match status" value="1"/>
</dbReference>
<reference evidence="16" key="2">
    <citation type="submission" date="2007-04" db="EMBL/GenBank/DDBJ databases">
        <title>The genome of the human body louse.</title>
        <authorList>
            <consortium name="The Human Body Louse Genome Consortium"/>
            <person name="Kirkness E."/>
            <person name="Walenz B."/>
            <person name="Hass B."/>
            <person name="Bruggner R."/>
            <person name="Strausberg R."/>
        </authorList>
    </citation>
    <scope>NUCLEOTIDE SEQUENCE</scope>
    <source>
        <strain evidence="16">USDA</strain>
    </source>
</reference>
<keyword evidence="8" id="KW-0175">Coiled coil</keyword>
<dbReference type="InterPro" id="IPR004835">
    <property type="entry name" value="Chitin_synth"/>
</dbReference>
<dbReference type="OrthoDB" id="370884at2759"/>
<dbReference type="HOGENOM" id="CLU_004002_0_0_1"/>
<comment type="similarity">
    <text evidence="11">Belongs to the chitin synthase family. Class IV subfamily.</text>
</comment>
<dbReference type="PANTHER" id="PTHR22914:SF14">
    <property type="entry name" value="CHITIN SYNTHASE"/>
    <property type="match status" value="1"/>
</dbReference>
<dbReference type="FunFam" id="3.90.550.10:FF:000139">
    <property type="entry name" value="Chitin synthase 8"/>
    <property type="match status" value="1"/>
</dbReference>
<evidence type="ECO:0000256" key="1">
    <source>
        <dbReference type="ARBA" id="ARBA00004651"/>
    </source>
</evidence>
<feature type="transmembrane region" description="Helical" evidence="14">
    <location>
        <begin position="276"/>
        <end position="295"/>
    </location>
</feature>
<evidence type="ECO:0000256" key="3">
    <source>
        <dbReference type="ARBA" id="ARBA00022475"/>
    </source>
</evidence>
<feature type="transmembrane region" description="Helical" evidence="14">
    <location>
        <begin position="403"/>
        <end position="420"/>
    </location>
</feature>
<keyword evidence="18" id="KW-1185">Reference proteome</keyword>
<dbReference type="GO" id="GO:0004100">
    <property type="term" value="F:chitin synthase activity"/>
    <property type="evidence" value="ECO:0007669"/>
    <property type="project" value="UniProtKB-EC"/>
</dbReference>
<sequence length="1480" mass="170664">MISKKKSTFKILVIIHNKLRKIILKQSVITKESNLYEEDIEDEESTDEDEGSQSTDEEEAKVLPNWDKFQDVHQESVSISMADTSIIDASFQIIKIFAYIITFSLVLGGAVLAKSIVLLMTSQLTPNRMVSVQMGSLLLGLKLPLEEKYLWIWAIFVSLLIPEIGTFFRSVRIAIFKGYVDPISVKYIIIVTTVMETLHAFGLALFVFGVLPYIDVAKGVMLTNCVCVVPGFLSLIPSNAILHPKKFKLIGNVFALIFQVSGLITWPLVFGGSSQLWLIPISLLLMSCSWWMNFVSEESPLGFIRFLAQIKEILQEKKVFLYKIYIGISIWKYLIFFISSLFVLHFNDYDIMDFFQKTSEAFSERTMMAYEESKLKCFLFKVEISSQVLTGSKYPVPSIGNKIWWIVGAQVISAYICYVFGKFACRVMIQPFSFALPCALVVPATVILIVVSTEFKNENSSVFSSFLPNYIFFNSPQIYNAKKFFFNEFAILWIFWVMSQIWITFHIWMPRCERLSKTEKLFAIPMYSAFLVDQSIALNRRRDEFEAVGKKEVMPPHIIACATMWHETRTEMLEMLKSLLRMDNDQCLKMSAKNTIIDDPEAEANFYTYEAHVFFDDAFEIENEESARTVVNGFVKDFLKIVKKATKNVYGTDDIWIKPPLKYSTPYGGRLEYTMPGDNKLYVHLKDKDKIRHKKRWSQVMYMYYLLGYKLMELPIPYEKKMEKAENTFLLALDGDIDFKPDAVLLLVDLMKKNKGLGAACGRIHPVGSGFMVWYQMFEYAIGHWLQKATEHMIGCVLCSPGCFSLFRGKALMSSNVIKRYTTKAEEARHYVQYDQGEDRWLCTLLLQRGYRVEYSAASDAYTHCPESFNEFYTQRRRWIPSTLANLLDLLNSYKRTIQINNDISLPYIAYQMLLLVGTVLGPGTILLMLVGAFNTAFKIDNWTALYYNLIPIFVFILCCLFTSGKFQLITALVISLGYGLIMMAVLVGVIMEIKDDGFLSPSSLFLFTTVAEIAIAGIMHPQEILCLLSGVIYYVTIPSMYLLLIIYSVCNLNVVSWGTREVAKKKTKTDLENEKRETELAEKKAQKIKLFGLLDSFQSRQEKEVSGALEFSLSNVFKCMCCTNEKPNSTTDQYIKIGETLNGLKKKIDDIERSVQIQQNLESNQFNQSMSSTVNETGWLNLDTNNEEYLDKNILVKGSEGVDEEELRDDLFNPYWIEDKDLRKSKFEVLSSQEITFWSQLIKNYLKPLVEDKEKQAELKKNLRELRDKVVVTFFMLNALYVVVVFLLQVNKDQIHIKWPLEAKANITFNPVTYEITITKTYLKLEPVGLIFISFFASLLVIQFGAMLLHRFETMCHLLSNTPLTILKKKKAMTFREKLEHARKQFNKQNVKTSTEMKNEHDETLLTSQENPAIEKRKSRAIQPDKLFNSIFQQMKAEEERETAEREERRKSSVFPWKRNSVMENRIPKRMTVVRILVS</sequence>
<protein>
    <recommendedName>
        <fullName evidence="2">chitin synthase</fullName>
        <ecNumber evidence="2">2.4.1.16</ecNumber>
    </recommendedName>
</protein>
<keyword evidence="10" id="KW-0325">Glycoprotein</keyword>
<reference evidence="16" key="1">
    <citation type="submission" date="2007-04" db="EMBL/GenBank/DDBJ databases">
        <title>Annotation of Pediculus humanus corporis strain USDA.</title>
        <authorList>
            <person name="Kirkness E."/>
            <person name="Hannick L."/>
            <person name="Hass B."/>
            <person name="Bruggner R."/>
            <person name="Lawson D."/>
            <person name="Bidwell S."/>
            <person name="Joardar V."/>
            <person name="Caler E."/>
            <person name="Walenz B."/>
            <person name="Inman J."/>
            <person name="Schobel S."/>
            <person name="Galinsky K."/>
            <person name="Amedeo P."/>
            <person name="Strausberg R."/>
        </authorList>
    </citation>
    <scope>NUCLEOTIDE SEQUENCE</scope>
    <source>
        <strain evidence="16">USDA</strain>
    </source>
</reference>
<feature type="transmembrane region" description="Helical" evidence="14">
    <location>
        <begin position="490"/>
        <end position="509"/>
    </location>
</feature>
<feature type="region of interest" description="Disordered" evidence="13">
    <location>
        <begin position="37"/>
        <end position="57"/>
    </location>
</feature>
<dbReference type="EC" id="2.4.1.16" evidence="2"/>
<feature type="transmembrane region" description="Helical" evidence="14">
    <location>
        <begin position="220"/>
        <end position="242"/>
    </location>
</feature>
<feature type="domain" description="Chitin synthase chs-1/2 N-terminal putative transporter" evidence="15">
    <location>
        <begin position="89"/>
        <end position="362"/>
    </location>
</feature>
<feature type="transmembrane region" description="Helical" evidence="14">
    <location>
        <begin position="970"/>
        <end position="992"/>
    </location>
</feature>
<feature type="transmembrane region" description="Helical" evidence="14">
    <location>
        <begin position="999"/>
        <end position="1020"/>
    </location>
</feature>
<dbReference type="KEGG" id="phu:Phum_PHUM074070"/>
<dbReference type="SUPFAM" id="SSF53448">
    <property type="entry name" value="Nucleotide-diphospho-sugar transferases"/>
    <property type="match status" value="1"/>
</dbReference>
<dbReference type="VEuPathDB" id="VectorBase:PHUM074070"/>
<keyword evidence="4 16" id="KW-0328">Glycosyltransferase</keyword>
<feature type="transmembrane region" description="Helical" evidence="14">
    <location>
        <begin position="1329"/>
        <end position="1350"/>
    </location>
</feature>
<evidence type="ECO:0000313" key="17">
    <source>
        <dbReference type="EnsemblMetazoa" id="PHUM074070-PA"/>
    </source>
</evidence>
<evidence type="ECO:0000256" key="12">
    <source>
        <dbReference type="ARBA" id="ARBA00048014"/>
    </source>
</evidence>
<dbReference type="GO" id="GO:0006031">
    <property type="term" value="P:chitin biosynthetic process"/>
    <property type="evidence" value="ECO:0007669"/>
    <property type="project" value="TreeGrafter"/>
</dbReference>
<dbReference type="Proteomes" id="UP000009046">
    <property type="component" value="Unassembled WGS sequence"/>
</dbReference>
<dbReference type="EnsemblMetazoa" id="PHUM074070-RA">
    <property type="protein sequence ID" value="PHUM074070-PA"/>
    <property type="gene ID" value="PHUM074070"/>
</dbReference>
<keyword evidence="7 14" id="KW-1133">Transmembrane helix</keyword>
<keyword evidence="3" id="KW-1003">Cell membrane</keyword>
<dbReference type="Pfam" id="PF03142">
    <property type="entry name" value="Chitin_synth_2"/>
    <property type="match status" value="1"/>
</dbReference>
<feature type="transmembrane region" description="Helical" evidence="14">
    <location>
        <begin position="320"/>
        <end position="344"/>
    </location>
</feature>
<comment type="catalytic activity">
    <reaction evidence="12">
        <text>[(1-&gt;4)-N-acetyl-beta-D-glucosaminyl](n) + UDP-N-acetyl-alpha-D-glucosamine = [(1-&gt;4)-N-acetyl-beta-D-glucosaminyl](n+1) + UDP + H(+)</text>
        <dbReference type="Rhea" id="RHEA:16637"/>
        <dbReference type="Rhea" id="RHEA-COMP:9593"/>
        <dbReference type="Rhea" id="RHEA-COMP:9595"/>
        <dbReference type="ChEBI" id="CHEBI:15378"/>
        <dbReference type="ChEBI" id="CHEBI:17029"/>
        <dbReference type="ChEBI" id="CHEBI:57705"/>
        <dbReference type="ChEBI" id="CHEBI:58223"/>
        <dbReference type="EC" id="2.4.1.16"/>
    </reaction>
</comment>
<feature type="transmembrane region" description="Helical" evidence="14">
    <location>
        <begin position="432"/>
        <end position="451"/>
    </location>
</feature>
<dbReference type="InterPro" id="IPR029044">
    <property type="entry name" value="Nucleotide-diphossugar_trans"/>
</dbReference>
<feature type="transmembrane region" description="Helical" evidence="14">
    <location>
        <begin position="909"/>
        <end position="934"/>
    </location>
</feature>
<feature type="transmembrane region" description="Helical" evidence="14">
    <location>
        <begin position="249"/>
        <end position="270"/>
    </location>
</feature>
<evidence type="ECO:0000256" key="6">
    <source>
        <dbReference type="ARBA" id="ARBA00022692"/>
    </source>
</evidence>
<feature type="transmembrane region" description="Helical" evidence="14">
    <location>
        <begin position="96"/>
        <end position="120"/>
    </location>
</feature>
<dbReference type="PANTHER" id="PTHR22914">
    <property type="entry name" value="CHITIN SYNTHASE"/>
    <property type="match status" value="1"/>
</dbReference>
<evidence type="ECO:0000256" key="5">
    <source>
        <dbReference type="ARBA" id="ARBA00022679"/>
    </source>
</evidence>
<dbReference type="EMBL" id="AAZO01000889">
    <property type="status" value="NOT_ANNOTATED_CDS"/>
    <property type="molecule type" value="Genomic_DNA"/>
</dbReference>
<comment type="subcellular location">
    <subcellularLocation>
        <location evidence="1">Cell membrane</location>
        <topology evidence="1">Multi-pass membrane protein</topology>
    </subcellularLocation>
</comment>
<feature type="transmembrane region" description="Helical" evidence="14">
    <location>
        <begin position="1271"/>
        <end position="1291"/>
    </location>
</feature>
<reference evidence="17" key="3">
    <citation type="submission" date="2020-05" db="UniProtKB">
        <authorList>
            <consortium name="EnsemblMetazoa"/>
        </authorList>
    </citation>
    <scope>IDENTIFICATION</scope>
    <source>
        <strain evidence="17">USDA</strain>
    </source>
</reference>
<feature type="transmembrane region" description="Helical" evidence="14">
    <location>
        <begin position="149"/>
        <end position="168"/>
    </location>
</feature>
<evidence type="ECO:0000259" key="15">
    <source>
        <dbReference type="Pfam" id="PF23000"/>
    </source>
</evidence>
<evidence type="ECO:0000313" key="18">
    <source>
        <dbReference type="Proteomes" id="UP000009046"/>
    </source>
</evidence>
<evidence type="ECO:0000256" key="11">
    <source>
        <dbReference type="ARBA" id="ARBA00046329"/>
    </source>
</evidence>
<dbReference type="GeneID" id="8231265"/>
<evidence type="ECO:0000313" key="16">
    <source>
        <dbReference type="EMBL" id="EEB10866.1"/>
    </source>
</evidence>
<evidence type="ECO:0000256" key="9">
    <source>
        <dbReference type="ARBA" id="ARBA00023136"/>
    </source>
</evidence>
<feature type="transmembrane region" description="Helical" evidence="14">
    <location>
        <begin position="521"/>
        <end position="538"/>
    </location>
</feature>
<evidence type="ECO:0000256" key="14">
    <source>
        <dbReference type="SAM" id="Phobius"/>
    </source>
</evidence>
<dbReference type="CTD" id="8231265"/>
<dbReference type="OMA" id="TINIWTA"/>
<dbReference type="eggNOG" id="KOG2571">
    <property type="taxonomic scope" value="Eukaryota"/>
</dbReference>
<proteinExistence type="inferred from homology"/>
<dbReference type="STRING" id="121224.E0VBW0"/>
<keyword evidence="6 14" id="KW-0812">Transmembrane</keyword>
<accession>E0VBW0</accession>
<dbReference type="InterPro" id="IPR055120">
    <property type="entry name" value="Chs-1/2_IV_N"/>
</dbReference>
<feature type="transmembrane region" description="Helical" evidence="14">
    <location>
        <begin position="1032"/>
        <end position="1056"/>
    </location>
</feature>
<dbReference type="InParanoid" id="E0VBW0"/>
<dbReference type="EMBL" id="DS235042">
    <property type="protein sequence ID" value="EEB10866.1"/>
    <property type="molecule type" value="Genomic_DNA"/>
</dbReference>
<evidence type="ECO:0000256" key="2">
    <source>
        <dbReference type="ARBA" id="ARBA00012543"/>
    </source>
</evidence>
<dbReference type="CDD" id="cd04190">
    <property type="entry name" value="Chitin_synth_C"/>
    <property type="match status" value="1"/>
</dbReference>
<gene>
    <name evidence="17" type="primary">8231265</name>
    <name evidence="16" type="ORF">Phum_PHUM074070</name>
</gene>
<dbReference type="GO" id="GO:0005886">
    <property type="term" value="C:plasma membrane"/>
    <property type="evidence" value="ECO:0007669"/>
    <property type="project" value="UniProtKB-SubCell"/>
</dbReference>
<evidence type="ECO:0000256" key="13">
    <source>
        <dbReference type="SAM" id="MobiDB-lite"/>
    </source>
</evidence>
<evidence type="ECO:0000256" key="8">
    <source>
        <dbReference type="ARBA" id="ARBA00023054"/>
    </source>
</evidence>